<dbReference type="SUPFAM" id="SSF53244">
    <property type="entry name" value="MurD-like peptide ligases, peptide-binding domain"/>
    <property type="match status" value="1"/>
</dbReference>
<keyword evidence="2 3" id="KW-0132">Cell division</keyword>
<evidence type="ECO:0000256" key="3">
    <source>
        <dbReference type="RuleBase" id="RU004135"/>
    </source>
</evidence>
<dbReference type="PANTHER" id="PTHR23135">
    <property type="entry name" value="MUR LIGASE FAMILY MEMBER"/>
    <property type="match status" value="1"/>
</dbReference>
<feature type="binding site" evidence="2">
    <location>
        <position position="401"/>
    </location>
    <ligand>
        <name>meso-2,6-diaminopimelate</name>
        <dbReference type="ChEBI" id="CHEBI:57791"/>
    </ligand>
</feature>
<comment type="catalytic activity">
    <reaction evidence="2">
        <text>UDP-N-acetyl-alpha-D-muramoyl-L-alanyl-D-glutamate + meso-2,6-diaminopimelate + ATP = UDP-N-acetyl-alpha-D-muramoyl-L-alanyl-gamma-D-glutamyl-meso-2,6-diaminopimelate + ADP + phosphate + H(+)</text>
        <dbReference type="Rhea" id="RHEA:23676"/>
        <dbReference type="ChEBI" id="CHEBI:15378"/>
        <dbReference type="ChEBI" id="CHEBI:30616"/>
        <dbReference type="ChEBI" id="CHEBI:43474"/>
        <dbReference type="ChEBI" id="CHEBI:57791"/>
        <dbReference type="ChEBI" id="CHEBI:83900"/>
        <dbReference type="ChEBI" id="CHEBI:83905"/>
        <dbReference type="ChEBI" id="CHEBI:456216"/>
        <dbReference type="EC" id="6.3.2.13"/>
    </reaction>
</comment>
<comment type="pathway">
    <text evidence="2 3">Cell wall biogenesis; peptidoglycan biosynthesis.</text>
</comment>
<comment type="cofactor">
    <cofactor evidence="2">
        <name>Mg(2+)</name>
        <dbReference type="ChEBI" id="CHEBI:18420"/>
    </cofactor>
</comment>
<keyword evidence="7" id="KW-1185">Reference proteome</keyword>
<dbReference type="GO" id="GO:0005524">
    <property type="term" value="F:ATP binding"/>
    <property type="evidence" value="ECO:0007669"/>
    <property type="project" value="UniProtKB-UniRule"/>
</dbReference>
<dbReference type="Pfam" id="PF02875">
    <property type="entry name" value="Mur_ligase_C"/>
    <property type="match status" value="1"/>
</dbReference>
<dbReference type="GO" id="GO:0000287">
    <property type="term" value="F:magnesium ion binding"/>
    <property type="evidence" value="ECO:0007669"/>
    <property type="project" value="UniProtKB-UniRule"/>
</dbReference>
<dbReference type="eggNOG" id="COG0769">
    <property type="taxonomic scope" value="Bacteria"/>
</dbReference>
<keyword evidence="2 3" id="KW-0133">Cell shape</keyword>
<dbReference type="PANTHER" id="PTHR23135:SF4">
    <property type="entry name" value="UDP-N-ACETYLMURAMOYL-L-ALANYL-D-GLUTAMATE--2,6-DIAMINOPIMELATE LIGASE MURE HOMOLOG, CHLOROPLASTIC"/>
    <property type="match status" value="1"/>
</dbReference>
<feature type="binding site" evidence="2">
    <location>
        <begin position="66"/>
        <end position="72"/>
    </location>
    <ligand>
        <name>ATP</name>
        <dbReference type="ChEBI" id="CHEBI:30616"/>
    </ligand>
</feature>
<feature type="modified residue" description="N6-carboxylysine" evidence="2">
    <location>
        <position position="176"/>
    </location>
</feature>
<keyword evidence="2 3" id="KW-0961">Cell wall biogenesis/degradation</keyword>
<keyword evidence="2 3" id="KW-0131">Cell cycle</keyword>
<keyword evidence="2 6" id="KW-0436">Ligase</keyword>
<dbReference type="InterPro" id="IPR005761">
    <property type="entry name" value="UDP-N-AcMur-Glu-dNH2Pim_ligase"/>
</dbReference>
<dbReference type="Gene3D" id="3.40.1190.10">
    <property type="entry name" value="Mur-like, catalytic domain"/>
    <property type="match status" value="1"/>
</dbReference>
<feature type="binding site" evidence="2">
    <location>
        <position position="144"/>
    </location>
    <ligand>
        <name>UDP-N-acetyl-alpha-D-muramoyl-L-alanyl-D-glutamate</name>
        <dbReference type="ChEBI" id="CHEBI:83900"/>
    </ligand>
</feature>
<proteinExistence type="inferred from homology"/>
<feature type="binding site" evidence="2">
    <location>
        <position position="405"/>
    </location>
    <ligand>
        <name>meso-2,6-diaminopimelate</name>
        <dbReference type="ChEBI" id="CHEBI:57791"/>
    </ligand>
</feature>
<keyword evidence="2" id="KW-0460">Magnesium</keyword>
<dbReference type="InterPro" id="IPR004101">
    <property type="entry name" value="Mur_ligase_C"/>
</dbReference>
<dbReference type="EMBL" id="ACYG01000009">
    <property type="protein sequence ID" value="EEV18735.1"/>
    <property type="molecule type" value="Genomic_DNA"/>
</dbReference>
<feature type="binding site" evidence="2">
    <location>
        <position position="326"/>
    </location>
    <ligand>
        <name>meso-2,6-diaminopimelate</name>
        <dbReference type="ChEBI" id="CHEBI:57791"/>
    </ligand>
</feature>
<name>C8PFA7_9BACT</name>
<dbReference type="NCBIfam" id="NF001126">
    <property type="entry name" value="PRK00139.1-4"/>
    <property type="match status" value="1"/>
</dbReference>
<dbReference type="GO" id="GO:0008360">
    <property type="term" value="P:regulation of cell shape"/>
    <property type="evidence" value="ECO:0007669"/>
    <property type="project" value="UniProtKB-KW"/>
</dbReference>
<evidence type="ECO:0000259" key="5">
    <source>
        <dbReference type="Pfam" id="PF08245"/>
    </source>
</evidence>
<dbReference type="Pfam" id="PF08245">
    <property type="entry name" value="Mur_ligase_M"/>
    <property type="match status" value="1"/>
</dbReference>
<dbReference type="Gene3D" id="3.90.190.20">
    <property type="entry name" value="Mur ligase, C-terminal domain"/>
    <property type="match status" value="1"/>
</dbReference>
<accession>C8PFA7</accession>
<keyword evidence="2 3" id="KW-0573">Peptidoglycan synthesis</keyword>
<keyword evidence="2" id="KW-0067">ATP-binding</keyword>
<dbReference type="HAMAP" id="MF_00208">
    <property type="entry name" value="MurE"/>
    <property type="match status" value="1"/>
</dbReference>
<dbReference type="GO" id="GO:0005737">
    <property type="term" value="C:cytoplasm"/>
    <property type="evidence" value="ECO:0007669"/>
    <property type="project" value="UniProtKB-SubCell"/>
</dbReference>
<dbReference type="OrthoDB" id="9800958at2"/>
<feature type="short sequence motif" description="Meso-diaminopimelate recognition motif" evidence="2">
    <location>
        <begin position="350"/>
        <end position="353"/>
    </location>
</feature>
<feature type="domain" description="Mur ligase C-terminal" evidence="4">
    <location>
        <begin position="281"/>
        <end position="403"/>
    </location>
</feature>
<comment type="PTM">
    <text evidence="2">Carboxylation is probably crucial for Mg(2+) binding and, consequently, for the gamma-phosphate positioning of ATP.</text>
</comment>
<dbReference type="STRING" id="824.CGRAC_0260"/>
<feature type="binding site" evidence="2">
    <location>
        <position position="136"/>
    </location>
    <ligand>
        <name>UDP-N-acetyl-alpha-D-muramoyl-L-alanyl-D-glutamate</name>
        <dbReference type="ChEBI" id="CHEBI:83900"/>
    </ligand>
</feature>
<organism evidence="6 7">
    <name type="scientific">Campylobacter gracilis RM3268</name>
    <dbReference type="NCBI Taxonomy" id="553220"/>
    <lineage>
        <taxon>Bacteria</taxon>
        <taxon>Pseudomonadati</taxon>
        <taxon>Campylobacterota</taxon>
        <taxon>Epsilonproteobacteria</taxon>
        <taxon>Campylobacterales</taxon>
        <taxon>Campylobacteraceae</taxon>
        <taxon>Campylobacter</taxon>
    </lineage>
</organism>
<feature type="binding site" evidence="2">
    <location>
        <position position="14"/>
    </location>
    <ligand>
        <name>UDP-N-acetyl-alpha-D-muramoyl-L-alanyl-D-glutamate</name>
        <dbReference type="ChEBI" id="CHEBI:83900"/>
    </ligand>
</feature>
<feature type="domain" description="Mur ligase central" evidence="5">
    <location>
        <begin position="64"/>
        <end position="258"/>
    </location>
</feature>
<feature type="binding site" evidence="2">
    <location>
        <begin position="109"/>
        <end position="110"/>
    </location>
    <ligand>
        <name>UDP-N-acetyl-alpha-D-muramoyl-L-alanyl-D-glutamate</name>
        <dbReference type="ChEBI" id="CHEBI:83900"/>
    </ligand>
</feature>
<evidence type="ECO:0000259" key="4">
    <source>
        <dbReference type="Pfam" id="PF02875"/>
    </source>
</evidence>
<dbReference type="InterPro" id="IPR036565">
    <property type="entry name" value="Mur-like_cat_sf"/>
</dbReference>
<dbReference type="AlphaFoldDB" id="C8PFA7"/>
<dbReference type="InterPro" id="IPR036615">
    <property type="entry name" value="Mur_ligase_C_dom_sf"/>
</dbReference>
<dbReference type="GO" id="GO:0051301">
    <property type="term" value="P:cell division"/>
    <property type="evidence" value="ECO:0007669"/>
    <property type="project" value="UniProtKB-KW"/>
</dbReference>
<sequence length="436" mass="47167">MKIRLENSFITDNSAECEAGCFFMRTSANAKFEPEAAQKGAQIISIVQAKELLKIDSRIKIVGITGTNGKTTTAAAIYSTLLDLGFSCGLSGTRGAFINERRIDEKGLTTSSVFKTMSYLYEAGKQGCEYFVMEVSSHAIAQNRIEGLEFALKIFTNLSQDHLDYHGSMQEYAAVKSSFFADDAPKLINADDGHIKFDPANALTYGIKNAASFGVSGYGLKGGIDALVRTPNGDNAQLQSDLIGEFNLYNLTAAFAAVKILTKLPNEKIAKALANFGGVEGRVQIVNKDPLVIVDFAHTPDGIEKVLNALRASGEIIAVFGAGGDRDHGKRPKMGAIAEHFAKICIVTSDNPRSENPDEIIEQICAGMRRKDKILKITDRKEAIARALDLAKNGEMIAILGKGDETYQEIKGVKHPFSDKQVVSELVAARGESNLD</sequence>
<feature type="binding site" evidence="2">
    <location>
        <position position="142"/>
    </location>
    <ligand>
        <name>UDP-N-acetyl-alpha-D-muramoyl-L-alanyl-D-glutamate</name>
        <dbReference type="ChEBI" id="CHEBI:83900"/>
    </ligand>
</feature>
<comment type="subcellular location">
    <subcellularLocation>
        <location evidence="2 3">Cytoplasm</location>
    </subcellularLocation>
</comment>
<evidence type="ECO:0000256" key="2">
    <source>
        <dbReference type="HAMAP-Rule" id="MF_00208"/>
    </source>
</evidence>
<evidence type="ECO:0000313" key="6">
    <source>
        <dbReference type="EMBL" id="EEV18735.1"/>
    </source>
</evidence>
<evidence type="ECO:0000313" key="7">
    <source>
        <dbReference type="Proteomes" id="UP000005709"/>
    </source>
</evidence>
<keyword evidence="2" id="KW-0547">Nucleotide-binding</keyword>
<dbReference type="InterPro" id="IPR013221">
    <property type="entry name" value="Mur_ligase_cen"/>
</dbReference>
<dbReference type="GO" id="GO:0071555">
    <property type="term" value="P:cell wall organization"/>
    <property type="evidence" value="ECO:0007669"/>
    <property type="project" value="UniProtKB-KW"/>
</dbReference>
<comment type="caution">
    <text evidence="6">The sequence shown here is derived from an EMBL/GenBank/DDBJ whole genome shotgun (WGS) entry which is preliminary data.</text>
</comment>
<comment type="similarity">
    <text evidence="1 2">Belongs to the MurCDEF family. MurE subfamily.</text>
</comment>
<evidence type="ECO:0000256" key="1">
    <source>
        <dbReference type="ARBA" id="ARBA00005898"/>
    </source>
</evidence>
<reference evidence="6 7" key="1">
    <citation type="submission" date="2009-07" db="EMBL/GenBank/DDBJ databases">
        <authorList>
            <person name="Madupu R."/>
            <person name="Sebastian Y."/>
            <person name="Durkin A.S."/>
            <person name="Torralba M."/>
            <person name="Methe B."/>
            <person name="Sutton G.G."/>
            <person name="Strausberg R.L."/>
            <person name="Nelson K.E."/>
        </authorList>
    </citation>
    <scope>NUCLEOTIDE SEQUENCE [LARGE SCALE GENOMIC DNA]</scope>
    <source>
        <strain evidence="6 7">RM3268</strain>
    </source>
</reference>
<dbReference type="UniPathway" id="UPA00219"/>
<dbReference type="GO" id="GO:0008765">
    <property type="term" value="F:UDP-N-acetylmuramoylalanyl-D-glutamate-2,6-diaminopimelate ligase activity"/>
    <property type="evidence" value="ECO:0007669"/>
    <property type="project" value="UniProtKB-UniRule"/>
</dbReference>
<keyword evidence="2" id="KW-0963">Cytoplasm</keyword>
<dbReference type="GO" id="GO:0009252">
    <property type="term" value="P:peptidoglycan biosynthetic process"/>
    <property type="evidence" value="ECO:0007669"/>
    <property type="project" value="UniProtKB-UniRule"/>
</dbReference>
<comment type="function">
    <text evidence="2">Catalyzes the addition of meso-diaminopimelic acid to the nucleotide precursor UDP-N-acetylmuramoyl-L-alanyl-D-glutamate (UMAG) in the biosynthesis of bacterial cell-wall peptidoglycan.</text>
</comment>
<dbReference type="Proteomes" id="UP000005709">
    <property type="component" value="Unassembled WGS sequence"/>
</dbReference>
<dbReference type="RefSeq" id="WP_005869874.1">
    <property type="nucleotide sequence ID" value="NZ_ACYG01000009.1"/>
</dbReference>
<protein>
    <recommendedName>
        <fullName evidence="2">UDP-N-acetylmuramoyl-L-alanyl-D-glutamate--2,6-diaminopimelate ligase</fullName>
        <ecNumber evidence="2">6.3.2.13</ecNumber>
    </recommendedName>
    <alternativeName>
        <fullName evidence="2">Meso-A2pm-adding enzyme</fullName>
    </alternativeName>
    <alternativeName>
        <fullName evidence="2">Meso-diaminopimelate-adding enzyme</fullName>
    </alternativeName>
    <alternativeName>
        <fullName evidence="2">UDP-MurNAc-L-Ala-D-Glu:meso-diaminopimelate ligase</fullName>
    </alternativeName>
    <alternativeName>
        <fullName evidence="2">UDP-MurNAc-tripeptide synthetase</fullName>
    </alternativeName>
    <alternativeName>
        <fullName evidence="2">UDP-N-acetylmuramyl-tripeptide synthetase</fullName>
    </alternativeName>
</protein>
<gene>
    <name evidence="2 6" type="primary">murE</name>
    <name evidence="6" type="ORF">CAMGR0001_2748</name>
</gene>
<comment type="caution">
    <text evidence="2">Lacks conserved residue(s) required for the propagation of feature annotation.</text>
</comment>
<dbReference type="SUPFAM" id="SSF53623">
    <property type="entry name" value="MurD-like peptide ligases, catalytic domain"/>
    <property type="match status" value="1"/>
</dbReference>
<feature type="binding site" evidence="2">
    <location>
        <begin position="350"/>
        <end position="353"/>
    </location>
    <ligand>
        <name>meso-2,6-diaminopimelate</name>
        <dbReference type="ChEBI" id="CHEBI:57791"/>
    </ligand>
</feature>
<dbReference type="NCBIfam" id="TIGR01085">
    <property type="entry name" value="murE"/>
    <property type="match status" value="1"/>
</dbReference>
<dbReference type="EC" id="6.3.2.13" evidence="2"/>